<keyword evidence="3" id="KW-1185">Reference proteome</keyword>
<feature type="signal peptide" evidence="1">
    <location>
        <begin position="1"/>
        <end position="22"/>
    </location>
</feature>
<dbReference type="AlphaFoldDB" id="F4R4V2"/>
<protein>
    <submittedName>
        <fullName evidence="2">Secreted protein</fullName>
    </submittedName>
</protein>
<organism evidence="3">
    <name type="scientific">Melampsora larici-populina (strain 98AG31 / pathotype 3-4-7)</name>
    <name type="common">Poplar leaf rust fungus</name>
    <dbReference type="NCBI Taxonomy" id="747676"/>
    <lineage>
        <taxon>Eukaryota</taxon>
        <taxon>Fungi</taxon>
        <taxon>Dikarya</taxon>
        <taxon>Basidiomycota</taxon>
        <taxon>Pucciniomycotina</taxon>
        <taxon>Pucciniomycetes</taxon>
        <taxon>Pucciniales</taxon>
        <taxon>Melampsoraceae</taxon>
        <taxon>Melampsora</taxon>
    </lineage>
</organism>
<evidence type="ECO:0000256" key="1">
    <source>
        <dbReference type="SAM" id="SignalP"/>
    </source>
</evidence>
<dbReference type="EMBL" id="GL883090">
    <property type="protein sequence ID" value="EGG12935.1"/>
    <property type="molecule type" value="Genomic_DNA"/>
</dbReference>
<sequence>MNRFSTTLLAMVFMTSPFLTGAFRFADDFEFMNIQNAASWWSDKLQDSVEKFYTSFDEDRGEDLVNQMDPNAEFSHYKQQIAVKDIPNHLAAQKLNHNYQTEIYKVILRSSKERNARVIIFGRVLEHVKNTDFVVFMSLIRNNDDKIKIKKFERVELDPECFILRKYMKASQSRR</sequence>
<name>F4R4V2_MELLP</name>
<evidence type="ECO:0000313" key="2">
    <source>
        <dbReference type="EMBL" id="EGG12935.1"/>
    </source>
</evidence>
<dbReference type="RefSeq" id="XP_007403873.1">
    <property type="nucleotide sequence ID" value="XM_007403811.1"/>
</dbReference>
<dbReference type="KEGG" id="mlr:MELLADRAFT_123908"/>
<accession>F4R4V2</accession>
<reference evidence="3" key="1">
    <citation type="journal article" date="2011" name="Proc. Natl. Acad. Sci. U.S.A.">
        <title>Obligate biotrophy features unraveled by the genomic analysis of rust fungi.</title>
        <authorList>
            <person name="Duplessis S."/>
            <person name="Cuomo C.A."/>
            <person name="Lin Y.-C."/>
            <person name="Aerts A."/>
            <person name="Tisserant E."/>
            <person name="Veneault-Fourrey C."/>
            <person name="Joly D.L."/>
            <person name="Hacquard S."/>
            <person name="Amselem J."/>
            <person name="Cantarel B.L."/>
            <person name="Chiu R."/>
            <person name="Coutinho P.M."/>
            <person name="Feau N."/>
            <person name="Field M."/>
            <person name="Frey P."/>
            <person name="Gelhaye E."/>
            <person name="Goldberg J."/>
            <person name="Grabherr M.G."/>
            <person name="Kodira C.D."/>
            <person name="Kohler A."/>
            <person name="Kuees U."/>
            <person name="Lindquist E.A."/>
            <person name="Lucas S.M."/>
            <person name="Mago R."/>
            <person name="Mauceli E."/>
            <person name="Morin E."/>
            <person name="Murat C."/>
            <person name="Pangilinan J.L."/>
            <person name="Park R."/>
            <person name="Pearson M."/>
            <person name="Quesneville H."/>
            <person name="Rouhier N."/>
            <person name="Sakthikumar S."/>
            <person name="Salamov A.A."/>
            <person name="Schmutz J."/>
            <person name="Selles B."/>
            <person name="Shapiro H."/>
            <person name="Tanguay P."/>
            <person name="Tuskan G.A."/>
            <person name="Henrissat B."/>
            <person name="Van de Peer Y."/>
            <person name="Rouze P."/>
            <person name="Ellis J.G."/>
            <person name="Dodds P.N."/>
            <person name="Schein J.E."/>
            <person name="Zhong S."/>
            <person name="Hamelin R.C."/>
            <person name="Grigoriev I.V."/>
            <person name="Szabo L.J."/>
            <person name="Martin F."/>
        </authorList>
    </citation>
    <scope>NUCLEOTIDE SEQUENCE [LARGE SCALE GENOMIC DNA]</scope>
    <source>
        <strain evidence="3">98AG31 / pathotype 3-4-7</strain>
    </source>
</reference>
<proteinExistence type="predicted"/>
<dbReference type="InParanoid" id="F4R4V2"/>
<gene>
    <name evidence="2" type="ORF">MELLADRAFT_123908</name>
</gene>
<evidence type="ECO:0000313" key="3">
    <source>
        <dbReference type="Proteomes" id="UP000001072"/>
    </source>
</evidence>
<dbReference type="VEuPathDB" id="FungiDB:MELLADRAFT_123908"/>
<dbReference type="Proteomes" id="UP000001072">
    <property type="component" value="Unassembled WGS sequence"/>
</dbReference>
<dbReference type="GeneID" id="18926527"/>
<feature type="chain" id="PRO_5003320610" evidence="1">
    <location>
        <begin position="23"/>
        <end position="175"/>
    </location>
</feature>
<keyword evidence="1" id="KW-0732">Signal</keyword>
<dbReference type="HOGENOM" id="CLU_129424_0_0_1"/>